<keyword evidence="2" id="KW-1185">Reference proteome</keyword>
<evidence type="ECO:0000313" key="1">
    <source>
        <dbReference type="EMBL" id="KAL2733175.1"/>
    </source>
</evidence>
<name>A0ABD2BK67_VESMC</name>
<reference evidence="1 2" key="1">
    <citation type="journal article" date="2024" name="Ann. Entomol. Soc. Am.">
        <title>Genomic analyses of the southern and eastern yellowjacket wasps (Hymenoptera: Vespidae) reveal evolutionary signatures of social life.</title>
        <authorList>
            <person name="Catto M.A."/>
            <person name="Caine P.B."/>
            <person name="Orr S.E."/>
            <person name="Hunt B.G."/>
            <person name="Goodisman M.A.D."/>
        </authorList>
    </citation>
    <scope>NUCLEOTIDE SEQUENCE [LARGE SCALE GENOMIC DNA]</scope>
    <source>
        <strain evidence="1">232</strain>
        <tissue evidence="1">Head and thorax</tissue>
    </source>
</reference>
<gene>
    <name evidence="1" type="ORF">V1477_014143</name>
</gene>
<proteinExistence type="predicted"/>
<dbReference type="AlphaFoldDB" id="A0ABD2BK67"/>
<comment type="caution">
    <text evidence="1">The sequence shown here is derived from an EMBL/GenBank/DDBJ whole genome shotgun (WGS) entry which is preliminary data.</text>
</comment>
<organism evidence="1 2">
    <name type="scientific">Vespula maculifrons</name>
    <name type="common">Eastern yellow jacket</name>
    <name type="synonym">Wasp</name>
    <dbReference type="NCBI Taxonomy" id="7453"/>
    <lineage>
        <taxon>Eukaryota</taxon>
        <taxon>Metazoa</taxon>
        <taxon>Ecdysozoa</taxon>
        <taxon>Arthropoda</taxon>
        <taxon>Hexapoda</taxon>
        <taxon>Insecta</taxon>
        <taxon>Pterygota</taxon>
        <taxon>Neoptera</taxon>
        <taxon>Endopterygota</taxon>
        <taxon>Hymenoptera</taxon>
        <taxon>Apocrita</taxon>
        <taxon>Aculeata</taxon>
        <taxon>Vespoidea</taxon>
        <taxon>Vespidae</taxon>
        <taxon>Vespinae</taxon>
        <taxon>Vespula</taxon>
    </lineage>
</organism>
<sequence>MYLIITAYLSQTQHSLETNVGAVQYNSTEISAASSSHKKICNYLYNYKSKNNNFILLIAIEKLFRSREKNNICFEYHVLKKLFLYISHNILKRLKAVKY</sequence>
<dbReference type="Proteomes" id="UP001607303">
    <property type="component" value="Unassembled WGS sequence"/>
</dbReference>
<evidence type="ECO:0000313" key="2">
    <source>
        <dbReference type="Proteomes" id="UP001607303"/>
    </source>
</evidence>
<accession>A0ABD2BK67</accession>
<dbReference type="EMBL" id="JAYRBN010000074">
    <property type="protein sequence ID" value="KAL2733175.1"/>
    <property type="molecule type" value="Genomic_DNA"/>
</dbReference>
<protein>
    <submittedName>
        <fullName evidence="1">Uncharacterized protein</fullName>
    </submittedName>
</protein>